<dbReference type="Proteomes" id="UP000228979">
    <property type="component" value="Unassembled WGS sequence"/>
</dbReference>
<evidence type="ECO:0000259" key="1">
    <source>
        <dbReference type="SMART" id="SM00316"/>
    </source>
</evidence>
<dbReference type="SMART" id="SM00316">
    <property type="entry name" value="S1"/>
    <property type="match status" value="4"/>
</dbReference>
<feature type="domain" description="S1 motif" evidence="1">
    <location>
        <begin position="345"/>
        <end position="415"/>
    </location>
</feature>
<proteinExistence type="predicted"/>
<dbReference type="GO" id="GO:0005840">
    <property type="term" value="C:ribosome"/>
    <property type="evidence" value="ECO:0007669"/>
    <property type="project" value="UniProtKB-KW"/>
</dbReference>
<feature type="domain" description="S1 motif" evidence="1">
    <location>
        <begin position="183"/>
        <end position="251"/>
    </location>
</feature>
<keyword evidence="2" id="KW-0689">Ribosomal protein</keyword>
<dbReference type="EMBL" id="NXGP01000091">
    <property type="protein sequence ID" value="PIM95543.1"/>
    <property type="molecule type" value="Genomic_DNA"/>
</dbReference>
<organism evidence="2 3">
    <name type="scientific">Candidatus Hodgkinia cicadicola</name>
    <dbReference type="NCBI Taxonomy" id="573658"/>
    <lineage>
        <taxon>Bacteria</taxon>
        <taxon>Pseudomonadati</taxon>
        <taxon>Pseudomonadota</taxon>
        <taxon>Alphaproteobacteria</taxon>
        <taxon>Hyphomicrobiales</taxon>
        <taxon>Candidatus Hodgkinia</taxon>
    </lineage>
</organism>
<comment type="caution">
    <text evidence="2">The sequence shown here is derived from an EMBL/GenBank/DDBJ whole genome shotgun (WGS) entry which is preliminary data.</text>
</comment>
<dbReference type="InterPro" id="IPR012340">
    <property type="entry name" value="NA-bd_OB-fold"/>
</dbReference>
<feature type="domain" description="S1 motif" evidence="1">
    <location>
        <begin position="102"/>
        <end position="166"/>
    </location>
</feature>
<feature type="domain" description="S1 motif" evidence="1">
    <location>
        <begin position="21"/>
        <end position="86"/>
    </location>
</feature>
<gene>
    <name evidence="2" type="primary">rpsA</name>
    <name evidence="2" type="ORF">trycra_191</name>
</gene>
<protein>
    <submittedName>
        <fullName evidence="2">30S ribosomal protein S1</fullName>
    </submittedName>
</protein>
<dbReference type="Gene3D" id="2.40.50.140">
    <property type="entry name" value="Nucleic acid-binding proteins"/>
    <property type="match status" value="1"/>
</dbReference>
<dbReference type="InterPro" id="IPR003029">
    <property type="entry name" value="S1_domain"/>
</dbReference>
<accession>A0ABX4MG33</accession>
<evidence type="ECO:0000313" key="2">
    <source>
        <dbReference type="EMBL" id="PIM95543.1"/>
    </source>
</evidence>
<evidence type="ECO:0000313" key="3">
    <source>
        <dbReference type="Proteomes" id="UP000228979"/>
    </source>
</evidence>
<sequence>MTSCIRLVNSICKTELVKNLVEGRTVRGRIIRKNNEFMLIDIGFRSNVRLFKRDMWNYDKFKVNQLIDVLIEEFDNEIGNTIVSRRGLGIEESWTALQWAHNNSAWIDGQVVSVVVEGYIVKVFDLLALLPIDSVGKDDDVQLNRLGRYKVSEIKREENLITLCRSDESFKSEFKRELNVSLKEGDIVWGVVNKIVNNKIYVDLGWKEGVVDLSDRDWWEVLRLVWYLSVGCLVLVKYSGKLKDVNTLMLKWQGMDYVGCDIPVLGVVLGSNGRCLNVKLVQDFDNSSLNSAIRIKDIDKPLLVESIKRFDVVKLLFDNVNFIERTVYLNLDMEGTRCLNFVKANEGRTIRGTIFKIKGNSIVVHLFQDLYGELNYLLKPSGNISNWFKTLLGRSINVRICNYDPASNKINLGLSKIDKNNVVIIG</sequence>
<keyword evidence="2" id="KW-0687">Ribonucleoprotein</keyword>
<dbReference type="SUPFAM" id="SSF50249">
    <property type="entry name" value="Nucleic acid-binding proteins"/>
    <property type="match status" value="3"/>
</dbReference>
<reference evidence="2" key="1">
    <citation type="submission" date="2017-09" db="EMBL/GenBank/DDBJ databases">
        <authorList>
            <person name="Campbell M.A."/>
            <person name="Lukasik P."/>
            <person name="Simon C."/>
            <person name="McCutcheon J.P."/>
        </authorList>
    </citation>
    <scope>NUCLEOTIDE SEQUENCE [LARGE SCALE GENOMIC DNA]</scope>
    <source>
        <strain evidence="2">TRYCRA</strain>
    </source>
</reference>
<name>A0ABX4MG33_9HYPH</name>
<keyword evidence="3" id="KW-1185">Reference proteome</keyword>